<accession>A0A165PZI6</accession>
<feature type="transmembrane region" description="Helical" evidence="1">
    <location>
        <begin position="52"/>
        <end position="77"/>
    </location>
</feature>
<evidence type="ECO:0000256" key="1">
    <source>
        <dbReference type="SAM" id="Phobius"/>
    </source>
</evidence>
<organism evidence="2 3">
    <name type="scientific">Daedalea quercina L-15889</name>
    <dbReference type="NCBI Taxonomy" id="1314783"/>
    <lineage>
        <taxon>Eukaryota</taxon>
        <taxon>Fungi</taxon>
        <taxon>Dikarya</taxon>
        <taxon>Basidiomycota</taxon>
        <taxon>Agaricomycotina</taxon>
        <taxon>Agaricomycetes</taxon>
        <taxon>Polyporales</taxon>
        <taxon>Fomitopsis</taxon>
    </lineage>
</organism>
<feature type="non-terminal residue" evidence="2">
    <location>
        <position position="1"/>
    </location>
</feature>
<dbReference type="AlphaFoldDB" id="A0A165PZI6"/>
<protein>
    <submittedName>
        <fullName evidence="2">Uncharacterized protein</fullName>
    </submittedName>
</protein>
<gene>
    <name evidence="2" type="ORF">DAEQUDRAFT_654769</name>
</gene>
<name>A0A165PZI6_9APHY</name>
<dbReference type="Proteomes" id="UP000076727">
    <property type="component" value="Unassembled WGS sequence"/>
</dbReference>
<feature type="non-terminal residue" evidence="2">
    <location>
        <position position="267"/>
    </location>
</feature>
<dbReference type="OrthoDB" id="3357408at2759"/>
<feature type="transmembrane region" description="Helical" evidence="1">
    <location>
        <begin position="111"/>
        <end position="134"/>
    </location>
</feature>
<keyword evidence="1" id="KW-0812">Transmembrane</keyword>
<reference evidence="2 3" key="1">
    <citation type="journal article" date="2016" name="Mol. Biol. Evol.">
        <title>Comparative Genomics of Early-Diverging Mushroom-Forming Fungi Provides Insights into the Origins of Lignocellulose Decay Capabilities.</title>
        <authorList>
            <person name="Nagy L.G."/>
            <person name="Riley R."/>
            <person name="Tritt A."/>
            <person name="Adam C."/>
            <person name="Daum C."/>
            <person name="Floudas D."/>
            <person name="Sun H."/>
            <person name="Yadav J.S."/>
            <person name="Pangilinan J."/>
            <person name="Larsson K.H."/>
            <person name="Matsuura K."/>
            <person name="Barry K."/>
            <person name="Labutti K."/>
            <person name="Kuo R."/>
            <person name="Ohm R.A."/>
            <person name="Bhattacharya S.S."/>
            <person name="Shirouzu T."/>
            <person name="Yoshinaga Y."/>
            <person name="Martin F.M."/>
            <person name="Grigoriev I.V."/>
            <person name="Hibbett D.S."/>
        </authorList>
    </citation>
    <scope>NUCLEOTIDE SEQUENCE [LARGE SCALE GENOMIC DNA]</scope>
    <source>
        <strain evidence="2 3">L-15889</strain>
    </source>
</reference>
<evidence type="ECO:0000313" key="3">
    <source>
        <dbReference type="Proteomes" id="UP000076727"/>
    </source>
</evidence>
<feature type="transmembrane region" description="Helical" evidence="1">
    <location>
        <begin position="238"/>
        <end position="258"/>
    </location>
</feature>
<feature type="transmembrane region" description="Helical" evidence="1">
    <location>
        <begin position="206"/>
        <end position="226"/>
    </location>
</feature>
<proteinExistence type="predicted"/>
<feature type="transmembrane region" description="Helical" evidence="1">
    <location>
        <begin position="12"/>
        <end position="32"/>
    </location>
</feature>
<sequence length="267" mass="30139">FPIAEAQLTALFMQSVVYGIHIVTFTVCMYAWSGRHPVLHTSNCLPWMMVTIALFIISTIDVCFNFYHNLIAFIFFMGPSGANGKFKDFLNWVNVMWIYQCWMVYKQQLIVLIPPLLLWTAAAVCGSIELYYMFKLKEATTIPSLRALPAILLVYIQRRQAGVIRIMVAEMIAHHIWSMQKPSSDFIFQKSWRGTGNVKLSHVNKIFIESALLYTLLVIACLVTELSNTNGNYGVSDISMELAGISFDLIIICIWSGVSTEAEPASA</sequence>
<evidence type="ECO:0000313" key="2">
    <source>
        <dbReference type="EMBL" id="KZT68817.1"/>
    </source>
</evidence>
<dbReference type="EMBL" id="KV429063">
    <property type="protein sequence ID" value="KZT68817.1"/>
    <property type="molecule type" value="Genomic_DNA"/>
</dbReference>
<keyword evidence="1" id="KW-0472">Membrane</keyword>
<keyword evidence="1" id="KW-1133">Transmembrane helix</keyword>
<keyword evidence="3" id="KW-1185">Reference proteome</keyword>